<dbReference type="EMBL" id="FZQP02006700">
    <property type="protein sequence ID" value="VVD03348.1"/>
    <property type="molecule type" value="Genomic_DNA"/>
</dbReference>
<keyword evidence="7" id="KW-1185">Reference proteome</keyword>
<dbReference type="Proteomes" id="UP000324832">
    <property type="component" value="Unassembled WGS sequence"/>
</dbReference>
<dbReference type="AlphaFoldDB" id="A0A5E4R077"/>
<dbReference type="PANTHER" id="PTHR12197:SF251">
    <property type="entry name" value="EG:BACR7C10.4 PROTEIN"/>
    <property type="match status" value="1"/>
</dbReference>
<dbReference type="SUPFAM" id="SSF82199">
    <property type="entry name" value="SET domain"/>
    <property type="match status" value="1"/>
</dbReference>
<dbReference type="PANTHER" id="PTHR12197">
    <property type="entry name" value="HISTONE-LYSINE N-METHYLTRANSFERASE SMYD"/>
    <property type="match status" value="1"/>
</dbReference>
<evidence type="ECO:0000259" key="5">
    <source>
        <dbReference type="PROSITE" id="PS50865"/>
    </source>
</evidence>
<gene>
    <name evidence="6" type="ORF">LSINAPIS_LOCUS13364</name>
</gene>
<dbReference type="InterPro" id="IPR050869">
    <property type="entry name" value="H3K4_H4K5_MeTrfase"/>
</dbReference>
<evidence type="ECO:0000256" key="1">
    <source>
        <dbReference type="ARBA" id="ARBA00022723"/>
    </source>
</evidence>
<dbReference type="Gene3D" id="6.10.140.2220">
    <property type="match status" value="1"/>
</dbReference>
<dbReference type="PROSITE" id="PS50865">
    <property type="entry name" value="ZF_MYND_2"/>
    <property type="match status" value="1"/>
</dbReference>
<dbReference type="Gene3D" id="1.25.40.970">
    <property type="match status" value="1"/>
</dbReference>
<dbReference type="Pfam" id="PF01753">
    <property type="entry name" value="zf-MYND"/>
    <property type="match status" value="1"/>
</dbReference>
<protein>
    <recommendedName>
        <fullName evidence="5">MYND-type domain-containing protein</fullName>
    </recommendedName>
</protein>
<dbReference type="InterPro" id="IPR002893">
    <property type="entry name" value="Znf_MYND"/>
</dbReference>
<evidence type="ECO:0000313" key="7">
    <source>
        <dbReference type="Proteomes" id="UP000324832"/>
    </source>
</evidence>
<name>A0A5E4R077_9NEOP</name>
<organism evidence="6 7">
    <name type="scientific">Leptidea sinapis</name>
    <dbReference type="NCBI Taxonomy" id="189913"/>
    <lineage>
        <taxon>Eukaryota</taxon>
        <taxon>Metazoa</taxon>
        <taxon>Ecdysozoa</taxon>
        <taxon>Arthropoda</taxon>
        <taxon>Hexapoda</taxon>
        <taxon>Insecta</taxon>
        <taxon>Pterygota</taxon>
        <taxon>Neoptera</taxon>
        <taxon>Endopterygota</taxon>
        <taxon>Lepidoptera</taxon>
        <taxon>Glossata</taxon>
        <taxon>Ditrysia</taxon>
        <taxon>Papilionoidea</taxon>
        <taxon>Pieridae</taxon>
        <taxon>Dismorphiinae</taxon>
        <taxon>Leptidea</taxon>
    </lineage>
</organism>
<evidence type="ECO:0000256" key="4">
    <source>
        <dbReference type="PROSITE-ProRule" id="PRU00134"/>
    </source>
</evidence>
<evidence type="ECO:0000256" key="3">
    <source>
        <dbReference type="ARBA" id="ARBA00022833"/>
    </source>
</evidence>
<keyword evidence="2 4" id="KW-0863">Zinc-finger</keyword>
<dbReference type="Gene3D" id="1.10.220.160">
    <property type="match status" value="1"/>
</dbReference>
<dbReference type="Gene3D" id="1.25.40.10">
    <property type="entry name" value="Tetratricopeptide repeat domain"/>
    <property type="match status" value="1"/>
</dbReference>
<evidence type="ECO:0000313" key="6">
    <source>
        <dbReference type="EMBL" id="VVD03348.1"/>
    </source>
</evidence>
<dbReference type="InterPro" id="IPR046341">
    <property type="entry name" value="SET_dom_sf"/>
</dbReference>
<proteinExistence type="predicted"/>
<dbReference type="Gene3D" id="2.170.270.10">
    <property type="entry name" value="SET domain"/>
    <property type="match status" value="1"/>
</dbReference>
<dbReference type="GO" id="GO:0005634">
    <property type="term" value="C:nucleus"/>
    <property type="evidence" value="ECO:0007669"/>
    <property type="project" value="TreeGrafter"/>
</dbReference>
<accession>A0A5E4R077</accession>
<reference evidence="6 7" key="1">
    <citation type="submission" date="2017-07" db="EMBL/GenBank/DDBJ databases">
        <authorList>
            <person name="Talla V."/>
            <person name="Backstrom N."/>
        </authorList>
    </citation>
    <scope>NUCLEOTIDE SEQUENCE [LARGE SCALE GENOMIC DNA]</scope>
</reference>
<keyword evidence="3" id="KW-0862">Zinc</keyword>
<sequence length="484" mass="55860">MRQKFISPNSSVKTGELILREDPFVYVLSSKECGTRCDNCLKKCKVLKCSECQFVYYCDRSCQRDAWTDHKWECANLKRVAPKIIPDGARMLAKVINKLSRGNGNSFKSYYSNSSYRMWKDLMSHYTDLKKDRKRMDHFTSLCVILYEFMKDFSLPNTVDLMGLFGRMVINSFTILDIDMNSIGTGIYIASSIIDHSCEPNAVATFDGKTINIRAIKDMPSLDWKKIRISYIDLMKTPYERQMELLENYYFVCDCDKCMDEKPLKYLHAAKCLNSICDNPVNIKWKENCVLVRKVQKEFAENGIENGESANSRVHVENGNSVENICSDCSTAYTDENVEKFITAMEFSEVHLQNMRGTSVAYVDVCKFCLERQEGVLHPLNVMYAQTLDQAFDALIQVQLWEQACVYAEKLLPCFRFYYGPLHPLLGLLHLKYGKILLYKMDLPRALAHFKSAEKILKITHGNNHPLYNEQLMPLLQQAIMEST</sequence>
<dbReference type="GO" id="GO:0008270">
    <property type="term" value="F:zinc ion binding"/>
    <property type="evidence" value="ECO:0007669"/>
    <property type="project" value="UniProtKB-KW"/>
</dbReference>
<feature type="domain" description="MYND-type" evidence="5">
    <location>
        <begin position="37"/>
        <end position="74"/>
    </location>
</feature>
<dbReference type="SUPFAM" id="SSF144232">
    <property type="entry name" value="HIT/MYND zinc finger-like"/>
    <property type="match status" value="1"/>
</dbReference>
<dbReference type="InterPro" id="IPR011990">
    <property type="entry name" value="TPR-like_helical_dom_sf"/>
</dbReference>
<keyword evidence="1" id="KW-0479">Metal-binding</keyword>
<evidence type="ECO:0000256" key="2">
    <source>
        <dbReference type="ARBA" id="ARBA00022771"/>
    </source>
</evidence>